<dbReference type="InterPro" id="IPR029057">
    <property type="entry name" value="PRTase-like"/>
</dbReference>
<evidence type="ECO:0000313" key="3">
    <source>
        <dbReference type="Proteomes" id="UP000051010"/>
    </source>
</evidence>
<accession>A0A0R1YU14</accession>
<dbReference type="Proteomes" id="UP000051010">
    <property type="component" value="Unassembled WGS sequence"/>
</dbReference>
<dbReference type="AlphaFoldDB" id="A0A0R1YU14"/>
<evidence type="ECO:0000313" key="2">
    <source>
        <dbReference type="EMBL" id="KRM45682.1"/>
    </source>
</evidence>
<name>A0A0R1YU14_9LACO</name>
<reference evidence="2 3" key="1">
    <citation type="journal article" date="2015" name="Genome Announc.">
        <title>Expanding the biotechnology potential of lactobacilli through comparative genomics of 213 strains and associated genera.</title>
        <authorList>
            <person name="Sun Z."/>
            <person name="Harris H.M."/>
            <person name="McCann A."/>
            <person name="Guo C."/>
            <person name="Argimon S."/>
            <person name="Zhang W."/>
            <person name="Yang X."/>
            <person name="Jeffery I.B."/>
            <person name="Cooney J.C."/>
            <person name="Kagawa T.F."/>
            <person name="Liu W."/>
            <person name="Song Y."/>
            <person name="Salvetti E."/>
            <person name="Wrobel A."/>
            <person name="Rasinkangas P."/>
            <person name="Parkhill J."/>
            <person name="Rea M.C."/>
            <person name="O'Sullivan O."/>
            <person name="Ritari J."/>
            <person name="Douillard F.P."/>
            <person name="Paul Ross R."/>
            <person name="Yang R."/>
            <person name="Briner A.E."/>
            <person name="Felis G.E."/>
            <person name="de Vos W.M."/>
            <person name="Barrangou R."/>
            <person name="Klaenhammer T.R."/>
            <person name="Caufield P.W."/>
            <person name="Cui Y."/>
            <person name="Zhang H."/>
            <person name="O'Toole P.W."/>
        </authorList>
    </citation>
    <scope>NUCLEOTIDE SEQUENCE [LARGE SCALE GENOMIC DNA]</scope>
    <source>
        <strain evidence="2 3">DSM 18390</strain>
    </source>
</reference>
<protein>
    <submittedName>
        <fullName evidence="2">Phosphoribosyl transferase domain protein</fullName>
    </submittedName>
</protein>
<keyword evidence="2" id="KW-0808">Transferase</keyword>
<dbReference type="Pfam" id="PF00156">
    <property type="entry name" value="Pribosyltran"/>
    <property type="match status" value="1"/>
</dbReference>
<dbReference type="NCBIfam" id="NF005592">
    <property type="entry name" value="PRK07322.1"/>
    <property type="match status" value="1"/>
</dbReference>
<dbReference type="EMBL" id="AZFZ01000002">
    <property type="protein sequence ID" value="KRM45682.1"/>
    <property type="molecule type" value="Genomic_DNA"/>
</dbReference>
<dbReference type="PATRIC" id="fig|1423786.4.peg.918"/>
<dbReference type="PANTHER" id="PTHR43218:SF1">
    <property type="entry name" value="PHOSPHORIBOSYLTRANSFERASE"/>
    <property type="match status" value="1"/>
</dbReference>
<dbReference type="CDD" id="cd06223">
    <property type="entry name" value="PRTases_typeI"/>
    <property type="match status" value="1"/>
</dbReference>
<evidence type="ECO:0000259" key="1">
    <source>
        <dbReference type="Pfam" id="PF00156"/>
    </source>
</evidence>
<gene>
    <name evidence="2" type="ORF">FD47_GL000866</name>
</gene>
<organism evidence="2 3">
    <name type="scientific">Lentilactobacillus parafarraginis DSM 18390 = JCM 14109</name>
    <dbReference type="NCBI Taxonomy" id="1423786"/>
    <lineage>
        <taxon>Bacteria</taxon>
        <taxon>Bacillati</taxon>
        <taxon>Bacillota</taxon>
        <taxon>Bacilli</taxon>
        <taxon>Lactobacillales</taxon>
        <taxon>Lactobacillaceae</taxon>
        <taxon>Lentilactobacillus</taxon>
    </lineage>
</organism>
<proteinExistence type="predicted"/>
<comment type="caution">
    <text evidence="2">The sequence shown here is derived from an EMBL/GenBank/DDBJ whole genome shotgun (WGS) entry which is preliminary data.</text>
</comment>
<dbReference type="Gene3D" id="3.40.50.2020">
    <property type="match status" value="1"/>
</dbReference>
<dbReference type="GO" id="GO:0016740">
    <property type="term" value="F:transferase activity"/>
    <property type="evidence" value="ECO:0007669"/>
    <property type="project" value="UniProtKB-KW"/>
</dbReference>
<dbReference type="SUPFAM" id="SSF53271">
    <property type="entry name" value="PRTase-like"/>
    <property type="match status" value="1"/>
</dbReference>
<dbReference type="InterPro" id="IPR000836">
    <property type="entry name" value="PRTase_dom"/>
</dbReference>
<sequence length="185" mass="20182">MKQTYELKIGPLTRTLPIIPINDTTAIASFVLLGDSQLAHQAAEQLSTKITVDFDYIVTLESKGIPLAEEMSRVTNHPTFVVLRKSVKAYMTDPLEVAVNSITTTDEQKLVLDGHDAQQLAGKRVILVDDVISTGGSLEAAERLLKKAHAKTVAKCAILAEGDAAKRTDIIYLEKLPLFSTKPIK</sequence>
<dbReference type="RefSeq" id="WP_054732188.1">
    <property type="nucleotide sequence ID" value="NZ_AZFZ01000002.1"/>
</dbReference>
<feature type="domain" description="Phosphoribosyltransferase" evidence="1">
    <location>
        <begin position="41"/>
        <end position="166"/>
    </location>
</feature>
<dbReference type="PANTHER" id="PTHR43218">
    <property type="entry name" value="PHOSPHORIBOSYLTRANSFERASE-RELATED"/>
    <property type="match status" value="1"/>
</dbReference>